<dbReference type="KEGG" id="ssol:SULB_1035"/>
<protein>
    <submittedName>
        <fullName evidence="1">Uncharacterized protein</fullName>
    </submittedName>
</protein>
<reference evidence="11 24" key="6">
    <citation type="journal article" date="2020" name="Nat. Commun.">
        <title>The structures of two archaeal type IV pili illuminate evolutionary relationships.</title>
        <authorList>
            <person name="Wang F."/>
            <person name="Baquero D.P."/>
            <person name="Su Z."/>
            <person name="Beltran L.C."/>
            <person name="Prangishvili D."/>
            <person name="Krupovic M."/>
            <person name="Egelman E.H."/>
        </authorList>
    </citation>
    <scope>NUCLEOTIDE SEQUENCE [LARGE SCALE GENOMIC DNA]</scope>
    <source>
        <strain evidence="11 24">POZ149</strain>
    </source>
</reference>
<dbReference type="EMBL" id="CP011057">
    <property type="protein sequence ID" value="AKA78768.1"/>
    <property type="molecule type" value="Genomic_DNA"/>
</dbReference>
<name>A0A0E3GT84_SACSO</name>
<dbReference type="EMBL" id="CP033239">
    <property type="protein sequence ID" value="AZF78316.1"/>
    <property type="molecule type" value="Genomic_DNA"/>
</dbReference>
<dbReference type="Proteomes" id="UP000273443">
    <property type="component" value="Chromosome"/>
</dbReference>
<evidence type="ECO:0000313" key="18">
    <source>
        <dbReference type="Proteomes" id="UP000269431"/>
    </source>
</evidence>
<dbReference type="Proteomes" id="UP000267993">
    <property type="component" value="Chromosome"/>
</dbReference>
<dbReference type="EMBL" id="LT549890">
    <property type="protein sequence ID" value="SAI83572.1"/>
    <property type="molecule type" value="Genomic_DNA"/>
</dbReference>
<evidence type="ECO:0000313" key="8">
    <source>
        <dbReference type="EMBL" id="AZF78316.1"/>
    </source>
</evidence>
<dbReference type="Proteomes" id="UP000275843">
    <property type="component" value="Chromosome"/>
</dbReference>
<dbReference type="PATRIC" id="fig|2287.6.peg.1095"/>
<dbReference type="OrthoDB" id="36069at2157"/>
<gene>
    <name evidence="11" type="ORF">HFC64_11555</name>
    <name evidence="12" type="ORF">SSOP1_0018</name>
    <name evidence="3" type="ORF">SULA_1033</name>
    <name evidence="1" type="ORF">SULB_1035</name>
    <name evidence="2" type="ORF">SULC_1034</name>
    <name evidence="4" type="ORF">SULG_05075</name>
    <name evidence="5" type="ORF">SULH_05075</name>
    <name evidence="6" type="ORF">SULI_05075</name>
    <name evidence="7" type="ORF">SULM_05075</name>
    <name evidence="8" type="ORF">SULN_05075</name>
    <name evidence="9" type="ORF">SULO_05085</name>
    <name evidence="10" type="ORF">SULZ_05320</name>
</gene>
<dbReference type="EMBL" id="CP050869">
    <property type="protein sequence ID" value="QPG50356.1"/>
    <property type="molecule type" value="Genomic_DNA"/>
</dbReference>
<evidence type="ECO:0000313" key="7">
    <source>
        <dbReference type="EMBL" id="AZF75709.1"/>
    </source>
</evidence>
<evidence type="ECO:0000313" key="6">
    <source>
        <dbReference type="EMBL" id="AZF73084.1"/>
    </source>
</evidence>
<evidence type="ECO:0000313" key="21">
    <source>
        <dbReference type="Proteomes" id="UP000275843"/>
    </source>
</evidence>
<evidence type="ECO:0000313" key="13">
    <source>
        <dbReference type="Proteomes" id="UP000033057"/>
    </source>
</evidence>
<dbReference type="GeneID" id="44128979"/>
<evidence type="ECO:0000313" key="14">
    <source>
        <dbReference type="Proteomes" id="UP000033085"/>
    </source>
</evidence>
<evidence type="ECO:0000313" key="24">
    <source>
        <dbReference type="Proteomes" id="UP000594632"/>
    </source>
</evidence>
<reference evidence="13 14" key="1">
    <citation type="journal article" date="2015" name="Genome Announc.">
        <title>Complete Genome Sequence of Sulfolobus solfataricus Strain 98/2 and Evolved Derivatives.</title>
        <authorList>
            <person name="McCarthy S."/>
            <person name="Gradnigo J."/>
            <person name="Johnson T."/>
            <person name="Payne S."/>
            <person name="Lipzen A."/>
            <person name="Martin J."/>
            <person name="Schackwitz W."/>
            <person name="Moriyama E."/>
            <person name="Blum P."/>
        </authorList>
    </citation>
    <scope>NUCLEOTIDE SEQUENCE [LARGE SCALE GENOMIC DNA]</scope>
    <source>
        <strain evidence="13">98/2 SULC</strain>
        <strain evidence="1">SARC-B</strain>
        <strain evidence="2">SARC-C</strain>
        <strain evidence="3 15">SULA</strain>
        <strain evidence="14">SULB</strain>
    </source>
</reference>
<dbReference type="RefSeq" id="WP_009989630.1">
    <property type="nucleotide sequence ID" value="NZ_CP011055.2"/>
</dbReference>
<dbReference type="EMBL" id="CP033236">
    <property type="protein sequence ID" value="AZF70464.1"/>
    <property type="molecule type" value="Genomic_DNA"/>
</dbReference>
<evidence type="ECO:0000313" key="5">
    <source>
        <dbReference type="EMBL" id="AZF70464.1"/>
    </source>
</evidence>
<accession>A0A0E3GT84</accession>
<dbReference type="EMBL" id="CP011056">
    <property type="protein sequence ID" value="AKA76075.1"/>
    <property type="molecule type" value="Genomic_DNA"/>
</dbReference>
<dbReference type="EMBL" id="CP033241">
    <property type="protein sequence ID" value="AZF83562.1"/>
    <property type="molecule type" value="Genomic_DNA"/>
</dbReference>
<evidence type="ECO:0000313" key="22">
    <source>
        <dbReference type="Proteomes" id="UP000278715"/>
    </source>
</evidence>
<dbReference type="EMBL" id="CP011055">
    <property type="protein sequence ID" value="AKA73376.1"/>
    <property type="molecule type" value="Genomic_DNA"/>
</dbReference>
<dbReference type="AlphaFoldDB" id="A0A0E3GT84"/>
<evidence type="ECO:0000313" key="17">
    <source>
        <dbReference type="Proteomes" id="UP000267993"/>
    </source>
</evidence>
<evidence type="ECO:0000313" key="12">
    <source>
        <dbReference type="EMBL" id="SAI83572.1"/>
    </source>
</evidence>
<dbReference type="Proteomes" id="UP000273194">
    <property type="component" value="Chromosome"/>
</dbReference>
<dbReference type="Proteomes" id="UP000278715">
    <property type="component" value="Chromosome"/>
</dbReference>
<reference evidence="16" key="2">
    <citation type="submission" date="2016-04" db="EMBL/GenBank/DDBJ databases">
        <authorList>
            <person name="Shah S.A."/>
            <person name="Garrett R.A."/>
        </authorList>
    </citation>
    <scope>NUCLEOTIDE SEQUENCE [LARGE SCALE GENOMIC DNA]</scope>
    <source>
        <strain evidence="16">ATCC 35091 / DSM 1616 / JCM 8930 / NBRC 15331 / P1</strain>
    </source>
</reference>
<dbReference type="KEGG" id="ssof:SULC_1034"/>
<dbReference type="EMBL" id="CP033235">
    <property type="protein sequence ID" value="AZF67844.1"/>
    <property type="molecule type" value="Genomic_DNA"/>
</dbReference>
<dbReference type="Proteomes" id="UP000594632">
    <property type="component" value="Chromosome"/>
</dbReference>
<proteinExistence type="predicted"/>
<evidence type="ECO:0000313" key="9">
    <source>
        <dbReference type="EMBL" id="AZF80922.1"/>
    </source>
</evidence>
<dbReference type="Proteomes" id="UP000076770">
    <property type="component" value="Chromosome i"/>
</dbReference>
<evidence type="ECO:0000313" key="15">
    <source>
        <dbReference type="Proteomes" id="UP000033106"/>
    </source>
</evidence>
<sequence>MVDILNSTKDVETFLSKQKDKCKLGDIVTFVTTEDTLESIPFIASKYGFSMVDGENLEEDLIMIKLEFRQIFR</sequence>
<dbReference type="Proteomes" id="UP000033057">
    <property type="component" value="Chromosome"/>
</dbReference>
<evidence type="ECO:0000313" key="20">
    <source>
        <dbReference type="Proteomes" id="UP000273443"/>
    </source>
</evidence>
<evidence type="ECO:0000313" key="2">
    <source>
        <dbReference type="EMBL" id="AKA76075.1"/>
    </source>
</evidence>
<dbReference type="Proteomes" id="UP000282269">
    <property type="component" value="Chromosome"/>
</dbReference>
<evidence type="ECO:0000313" key="4">
    <source>
        <dbReference type="EMBL" id="AZF67844.1"/>
    </source>
</evidence>
<evidence type="ECO:0000313" key="16">
    <source>
        <dbReference type="Proteomes" id="UP000076770"/>
    </source>
</evidence>
<reference evidence="17 18" key="4">
    <citation type="journal article" date="2018" name="Proc. Natl. Acad. Sci. U.S.A.">
        <title>Nonmutational mechanism of inheritance in the Archaeon Sulfolobus solfataricus.</title>
        <authorList>
            <person name="Payne S."/>
            <person name="McCarthy S."/>
            <person name="Johnson T."/>
            <person name="North E."/>
            <person name="Blum P."/>
        </authorList>
    </citation>
    <scope>NUCLEOTIDE SEQUENCE [LARGE SCALE GENOMIC DNA]</scope>
    <source>
        <strain evidence="5 17">SARC-H</strain>
        <strain evidence="6 21">SARC-I</strain>
        <strain evidence="8 22">SARC-N</strain>
        <strain evidence="9 23">SARC-O</strain>
        <strain evidence="10 18">SUL120</strain>
        <strain evidence="4 19">SULG</strain>
        <strain evidence="7 20">SULM</strain>
    </source>
</reference>
<evidence type="ECO:0000313" key="10">
    <source>
        <dbReference type="EMBL" id="AZF83562.1"/>
    </source>
</evidence>
<evidence type="ECO:0000313" key="3">
    <source>
        <dbReference type="EMBL" id="AKA78768.1"/>
    </source>
</evidence>
<evidence type="ECO:0000313" key="11">
    <source>
        <dbReference type="EMBL" id="QPG50356.1"/>
    </source>
</evidence>
<dbReference type="GeneID" id="24780106"/>
<dbReference type="Proteomes" id="UP000033106">
    <property type="component" value="Chromosome"/>
</dbReference>
<dbReference type="EMBL" id="CP033240">
    <property type="protein sequence ID" value="AZF80922.1"/>
    <property type="molecule type" value="Genomic_DNA"/>
</dbReference>
<dbReference type="Proteomes" id="UP000269431">
    <property type="component" value="Chromosome"/>
</dbReference>
<organism evidence="1 14">
    <name type="scientific">Saccharolobus solfataricus</name>
    <name type="common">Sulfolobus solfataricus</name>
    <dbReference type="NCBI Taxonomy" id="2287"/>
    <lineage>
        <taxon>Archaea</taxon>
        <taxon>Thermoproteota</taxon>
        <taxon>Thermoprotei</taxon>
        <taxon>Sulfolobales</taxon>
        <taxon>Sulfolobaceae</taxon>
        <taxon>Saccharolobus</taxon>
    </lineage>
</organism>
<reference evidence="12" key="3">
    <citation type="submission" date="2016-04" db="EMBL/GenBank/DDBJ databases">
        <authorList>
            <person name="Evans L.H."/>
            <person name="Alamgir A."/>
            <person name="Owens N."/>
            <person name="Weber N.D."/>
            <person name="Virtaneva K."/>
            <person name="Barbian K."/>
            <person name="Babar A."/>
            <person name="Rosenke K."/>
        </authorList>
    </citation>
    <scope>NUCLEOTIDE SEQUENCE</scope>
    <source>
        <strain evidence="12">P1</strain>
    </source>
</reference>
<dbReference type="EMBL" id="CP033237">
    <property type="protein sequence ID" value="AZF73084.1"/>
    <property type="molecule type" value="Genomic_DNA"/>
</dbReference>
<evidence type="ECO:0000313" key="23">
    <source>
        <dbReference type="Proteomes" id="UP000282269"/>
    </source>
</evidence>
<dbReference type="Proteomes" id="UP000033085">
    <property type="component" value="Chromosome"/>
</dbReference>
<reference evidence="1" key="5">
    <citation type="submission" date="2018-10" db="EMBL/GenBank/DDBJ databases">
        <authorList>
            <person name="McCarthy S."/>
            <person name="Gradnigo J."/>
            <person name="Johnson T."/>
            <person name="Payne S."/>
            <person name="Lipzen A."/>
            <person name="Schackwitz W."/>
            <person name="Martin J."/>
            <person name="Moriyama E."/>
            <person name="Blum P."/>
        </authorList>
    </citation>
    <scope>NUCLEOTIDE SEQUENCE</scope>
    <source>
        <strain evidence="1">SARC-B</strain>
        <strain evidence="2">SARC-C</strain>
        <strain evidence="3">SULA</strain>
    </source>
</reference>
<dbReference type="EMBL" id="CP033238">
    <property type="protein sequence ID" value="AZF75709.1"/>
    <property type="molecule type" value="Genomic_DNA"/>
</dbReference>
<dbReference type="KEGG" id="ssoa:SULA_1033"/>
<evidence type="ECO:0000313" key="1">
    <source>
        <dbReference type="EMBL" id="AKA73376.1"/>
    </source>
</evidence>
<evidence type="ECO:0000313" key="19">
    <source>
        <dbReference type="Proteomes" id="UP000273194"/>
    </source>
</evidence>